<organism evidence="1 2">
    <name type="scientific">Anaeroselena agilis</name>
    <dbReference type="NCBI Taxonomy" id="3063788"/>
    <lineage>
        <taxon>Bacteria</taxon>
        <taxon>Bacillati</taxon>
        <taxon>Bacillota</taxon>
        <taxon>Negativicutes</taxon>
        <taxon>Acetonemataceae</taxon>
        <taxon>Anaeroselena</taxon>
    </lineage>
</organism>
<reference evidence="1 2" key="1">
    <citation type="submission" date="2023-07" db="EMBL/GenBank/DDBJ databases">
        <title>The novel representative of Negativicutes class, Anaeroselena agilis gen. nov. sp. nov.</title>
        <authorList>
            <person name="Prokofeva M.I."/>
            <person name="Elcheninov A.G."/>
            <person name="Klyukina A."/>
            <person name="Kublanov I.V."/>
            <person name="Frolov E.N."/>
            <person name="Podosokorskaya O.A."/>
        </authorList>
    </citation>
    <scope>NUCLEOTIDE SEQUENCE [LARGE SCALE GENOMIC DNA]</scope>
    <source>
        <strain evidence="1 2">4137-cl</strain>
    </source>
</reference>
<name>A0ABU3NZJ9_9FIRM</name>
<keyword evidence="2" id="KW-1185">Reference proteome</keyword>
<proteinExistence type="predicted"/>
<dbReference type="RefSeq" id="WP_413780691.1">
    <property type="nucleotide sequence ID" value="NZ_JAUOZS010000001.1"/>
</dbReference>
<gene>
    <name evidence="1" type="ORF">Q4T40_13190</name>
</gene>
<evidence type="ECO:0000313" key="2">
    <source>
        <dbReference type="Proteomes" id="UP001254848"/>
    </source>
</evidence>
<evidence type="ECO:0000313" key="1">
    <source>
        <dbReference type="EMBL" id="MDT8902205.1"/>
    </source>
</evidence>
<protein>
    <submittedName>
        <fullName evidence="1">Uncharacterized protein</fullName>
    </submittedName>
</protein>
<sequence length="86" mass="10056">MEKHDHVFLLRPCQQNVCIHCEKTRDQIKIEELRAQIAAMRNCGNCSIRPENFDDLDDMIAICQNCRDENDNVTLKEWQWEGAGHA</sequence>
<dbReference type="EMBL" id="JAUOZS010000001">
    <property type="protein sequence ID" value="MDT8902205.1"/>
    <property type="molecule type" value="Genomic_DNA"/>
</dbReference>
<comment type="caution">
    <text evidence="1">The sequence shown here is derived from an EMBL/GenBank/DDBJ whole genome shotgun (WGS) entry which is preliminary data.</text>
</comment>
<dbReference type="Proteomes" id="UP001254848">
    <property type="component" value="Unassembled WGS sequence"/>
</dbReference>
<accession>A0ABU3NZJ9</accession>